<comment type="caution">
    <text evidence="1">The sequence shown here is derived from an EMBL/GenBank/DDBJ whole genome shotgun (WGS) entry which is preliminary data.</text>
</comment>
<evidence type="ECO:0000313" key="1">
    <source>
        <dbReference type="EMBL" id="GBN25642.1"/>
    </source>
</evidence>
<proteinExistence type="predicted"/>
<dbReference type="AlphaFoldDB" id="A0A4Y2MGM1"/>
<protein>
    <submittedName>
        <fullName evidence="1">Uncharacterized protein</fullName>
    </submittedName>
</protein>
<dbReference type="Proteomes" id="UP000499080">
    <property type="component" value="Unassembled WGS sequence"/>
</dbReference>
<organism evidence="1 2">
    <name type="scientific">Araneus ventricosus</name>
    <name type="common">Orbweaver spider</name>
    <name type="synonym">Epeira ventricosa</name>
    <dbReference type="NCBI Taxonomy" id="182803"/>
    <lineage>
        <taxon>Eukaryota</taxon>
        <taxon>Metazoa</taxon>
        <taxon>Ecdysozoa</taxon>
        <taxon>Arthropoda</taxon>
        <taxon>Chelicerata</taxon>
        <taxon>Arachnida</taxon>
        <taxon>Araneae</taxon>
        <taxon>Araneomorphae</taxon>
        <taxon>Entelegynae</taxon>
        <taxon>Araneoidea</taxon>
        <taxon>Araneidae</taxon>
        <taxon>Araneus</taxon>
    </lineage>
</organism>
<reference evidence="1 2" key="1">
    <citation type="journal article" date="2019" name="Sci. Rep.">
        <title>Orb-weaving spider Araneus ventricosus genome elucidates the spidroin gene catalogue.</title>
        <authorList>
            <person name="Kono N."/>
            <person name="Nakamura H."/>
            <person name="Ohtoshi R."/>
            <person name="Moran D.A.P."/>
            <person name="Shinohara A."/>
            <person name="Yoshida Y."/>
            <person name="Fujiwara M."/>
            <person name="Mori M."/>
            <person name="Tomita M."/>
            <person name="Arakawa K."/>
        </authorList>
    </citation>
    <scope>NUCLEOTIDE SEQUENCE [LARGE SCALE GENOMIC DNA]</scope>
</reference>
<keyword evidence="2" id="KW-1185">Reference proteome</keyword>
<sequence>MSDPRSIRSRRCCNSCFSLMGGYSKHTATRASSSGRGLKVNRRRIIDNMLTSTGGPHARPSCRLLPLWVHSSRLPQNDVLGSIFQAREINRFAAYGGFRWYFHMFQCPITK</sequence>
<name>A0A4Y2MGM1_ARAVE</name>
<dbReference type="EMBL" id="BGPR01007270">
    <property type="protein sequence ID" value="GBN25642.1"/>
    <property type="molecule type" value="Genomic_DNA"/>
</dbReference>
<gene>
    <name evidence="1" type="ORF">AVEN_184857_1</name>
</gene>
<accession>A0A4Y2MGM1</accession>
<evidence type="ECO:0000313" key="2">
    <source>
        <dbReference type="Proteomes" id="UP000499080"/>
    </source>
</evidence>